<reference evidence="2" key="1">
    <citation type="journal article" date="2022" name="Nat. Commun.">
        <title>Chromosome evolution and the genetic basis of agronomically important traits in greater yam.</title>
        <authorList>
            <person name="Bredeson J.V."/>
            <person name="Lyons J.B."/>
            <person name="Oniyinde I.O."/>
            <person name="Okereke N.R."/>
            <person name="Kolade O."/>
            <person name="Nnabue I."/>
            <person name="Nwadili C.O."/>
            <person name="Hribova E."/>
            <person name="Parker M."/>
            <person name="Nwogha J."/>
            <person name="Shu S."/>
            <person name="Carlson J."/>
            <person name="Kariba R."/>
            <person name="Muthemba S."/>
            <person name="Knop K."/>
            <person name="Barton G.J."/>
            <person name="Sherwood A.V."/>
            <person name="Lopez-Montes A."/>
            <person name="Asiedu R."/>
            <person name="Jamnadass R."/>
            <person name="Muchugi A."/>
            <person name="Goodstein D."/>
            <person name="Egesi C.N."/>
            <person name="Featherston J."/>
            <person name="Asfaw A."/>
            <person name="Simpson G.G."/>
            <person name="Dolezel J."/>
            <person name="Hendre P.S."/>
            <person name="Van Deynze A."/>
            <person name="Kumar P.L."/>
            <person name="Obidiegwu J.E."/>
            <person name="Bhattacharjee R."/>
            <person name="Rokhsar D.S."/>
        </authorList>
    </citation>
    <scope>NUCLEOTIDE SEQUENCE [LARGE SCALE GENOMIC DNA]</scope>
    <source>
        <strain evidence="2">cv. TDa95/00328</strain>
    </source>
</reference>
<keyword evidence="2" id="KW-1185">Reference proteome</keyword>
<organism evidence="1 2">
    <name type="scientific">Dioscorea alata</name>
    <name type="common">Purple yam</name>
    <dbReference type="NCBI Taxonomy" id="55571"/>
    <lineage>
        <taxon>Eukaryota</taxon>
        <taxon>Viridiplantae</taxon>
        <taxon>Streptophyta</taxon>
        <taxon>Embryophyta</taxon>
        <taxon>Tracheophyta</taxon>
        <taxon>Spermatophyta</taxon>
        <taxon>Magnoliopsida</taxon>
        <taxon>Liliopsida</taxon>
        <taxon>Dioscoreales</taxon>
        <taxon>Dioscoreaceae</taxon>
        <taxon>Dioscorea</taxon>
    </lineage>
</organism>
<gene>
    <name evidence="1" type="ORF">IHE45_05G123400</name>
</gene>
<evidence type="ECO:0000313" key="1">
    <source>
        <dbReference type="EMBL" id="KAH7682459.1"/>
    </source>
</evidence>
<proteinExistence type="predicted"/>
<sequence>MNEYSMRSAVCESKFRGSSSSLQMAHEERNTELQLVRVSNDAHRLTEMIDSLFKSSKLDRRVKDVARELLRGAMDLQESLVMLGKLQDTSKQLAKTAKKNVAAVDGEREARRSVDGSSSRDCIDELRRVIRDSFQRHNLLTRSPEDERTLSSRSMRFNPETELRDEHCERSSDVFGSNKKVKAPNLIAKLMGLEEVPLDETKSSLKPLRTPTFDDHMPKARKEQVMERSPDLQKKTLQDIIEKMQFKGILKNGQAEDFRIEPLAPNSSPLERYRSGRLDYDDERPPIVIMKPLKPPNQERPEVHKEFHLQKNYVLKETETVAIGRMKIIEKPKVDSAKRFTALDSQKEQAKEEFKTHKKTVDRQKPLLTGRKSEEKEVKVRRPAALSQEKSSKQSHMPEKKPSLEKSNLSAQASALQKHKSNNLMKDSTKISSSRKKKTAEAKSVKTSAINAAIRDGTKSRDDGKVIKPLCETAAISTLVSSTLPATGETKQAEVNQTPCSKEEQKAVGEVLPKIISEERSSALSGEATPWYENKPTVREDLKGVLLSSQTFLKDAQKFISPNGHQPIYRRKNIEAAGARDAKLFLDCAIELMARKSHQKELANLSMFRAYVQAPMFYHSLDPLLSEISRAFEKLTTYNAIDADATYEDTLYVRLEKDLKCKDILINSMWDVGWSYCVCIEEVQQVVHIVGEYILFWLIEEIAKEIVLFSYCS</sequence>
<dbReference type="EMBL" id="CM037015">
    <property type="protein sequence ID" value="KAH7682459.1"/>
    <property type="molecule type" value="Genomic_DNA"/>
</dbReference>
<dbReference type="Proteomes" id="UP000827976">
    <property type="component" value="Chromosome 5"/>
</dbReference>
<comment type="caution">
    <text evidence="1">The sequence shown here is derived from an EMBL/GenBank/DDBJ whole genome shotgun (WGS) entry which is preliminary data.</text>
</comment>
<evidence type="ECO:0000313" key="2">
    <source>
        <dbReference type="Proteomes" id="UP000827976"/>
    </source>
</evidence>
<accession>A0ACB7W475</accession>
<protein>
    <submittedName>
        <fullName evidence="1">ArsR-like helix-turn-helix domain-containing protein</fullName>
    </submittedName>
</protein>
<name>A0ACB7W475_DIOAL</name>